<keyword evidence="4" id="KW-0520">NAD</keyword>
<dbReference type="InterPro" id="IPR042518">
    <property type="entry name" value="SirC_C"/>
</dbReference>
<dbReference type="EMBL" id="LJJD01000008">
    <property type="protein sequence ID" value="KQL58395.1"/>
    <property type="molecule type" value="Genomic_DNA"/>
</dbReference>
<evidence type="ECO:0000256" key="3">
    <source>
        <dbReference type="ARBA" id="ARBA00023002"/>
    </source>
</evidence>
<dbReference type="SUPFAM" id="SSF51735">
    <property type="entry name" value="NAD(P)-binding Rossmann-fold domains"/>
    <property type="match status" value="1"/>
</dbReference>
<keyword evidence="8" id="KW-1185">Reference proteome</keyword>
<dbReference type="AlphaFoldDB" id="A0A9D5DQV2"/>
<dbReference type="Gene3D" id="3.40.50.720">
    <property type="entry name" value="NAD(P)-binding Rossmann-like Domain"/>
    <property type="match status" value="1"/>
</dbReference>
<dbReference type="PANTHER" id="PTHR35330:SF1">
    <property type="entry name" value="SIROHEME BIOSYNTHESIS PROTEIN MET8"/>
    <property type="match status" value="1"/>
</dbReference>
<dbReference type="PANTHER" id="PTHR35330">
    <property type="entry name" value="SIROHEME BIOSYNTHESIS PROTEIN MET8"/>
    <property type="match status" value="1"/>
</dbReference>
<evidence type="ECO:0000256" key="6">
    <source>
        <dbReference type="ARBA" id="ARBA00047561"/>
    </source>
</evidence>
<reference evidence="7 8" key="1">
    <citation type="submission" date="2015-09" db="EMBL/GenBank/DDBJ databases">
        <title>Genome sequencing project for genomic taxonomy and phylogenomics of Bacillus-like bacteria.</title>
        <authorList>
            <person name="Liu B."/>
            <person name="Wang J."/>
            <person name="Zhu Y."/>
            <person name="Liu G."/>
            <person name="Chen Q."/>
            <person name="Chen Z."/>
            <person name="Lan J."/>
            <person name="Che J."/>
            <person name="Ge C."/>
            <person name="Shi H."/>
            <person name="Pan Z."/>
            <person name="Liu X."/>
        </authorList>
    </citation>
    <scope>NUCLEOTIDE SEQUENCE [LARGE SCALE GENOMIC DNA]</scope>
    <source>
        <strain evidence="7 8">DSM 19153</strain>
    </source>
</reference>
<evidence type="ECO:0000256" key="1">
    <source>
        <dbReference type="ARBA" id="ARBA00005010"/>
    </source>
</evidence>
<evidence type="ECO:0000256" key="4">
    <source>
        <dbReference type="ARBA" id="ARBA00023027"/>
    </source>
</evidence>
<dbReference type="SUPFAM" id="SSF75615">
    <property type="entry name" value="Siroheme synthase middle domains-like"/>
    <property type="match status" value="1"/>
</dbReference>
<keyword evidence="3" id="KW-0560">Oxidoreductase</keyword>
<dbReference type="GO" id="GO:0043115">
    <property type="term" value="F:precorrin-2 dehydrogenase activity"/>
    <property type="evidence" value="ECO:0007669"/>
    <property type="project" value="UniProtKB-EC"/>
</dbReference>
<evidence type="ECO:0000313" key="7">
    <source>
        <dbReference type="EMBL" id="KQL58395.1"/>
    </source>
</evidence>
<evidence type="ECO:0000313" key="8">
    <source>
        <dbReference type="Proteomes" id="UP000051061"/>
    </source>
</evidence>
<keyword evidence="5" id="KW-0627">Porphyrin biosynthesis</keyword>
<sequence>MSHAALPYMIQVSQLSITVVGGGMVAKKRTQSLIDAGAHIHLVTPRLKGDWDELIRSHNLTWEARKVTDEECLLADWVFLCTNNSALHDRYKQNKAPRQMVYRCDLAQEGNFYVPASIERGLLSVSVSTAGASPSYTKHIKETLEAVLPSHAAEDLQFLQQARKRILAQKGERQAKLKVLKELASKDRLRDPNREEWLNEACALVEKERR</sequence>
<comment type="pathway">
    <text evidence="1">Porphyrin-containing compound metabolism; siroheme biosynthesis; sirohydrochlorin from precorrin-2: step 1/1.</text>
</comment>
<name>A0A9D5DQV2_9BACI</name>
<accession>A0A9D5DQV2</accession>
<gene>
    <name evidence="7" type="ORF">AN965_03660</name>
</gene>
<dbReference type="GO" id="GO:0019354">
    <property type="term" value="P:siroheme biosynthetic process"/>
    <property type="evidence" value="ECO:0007669"/>
    <property type="project" value="InterPro"/>
</dbReference>
<dbReference type="Gene3D" id="1.10.8.610">
    <property type="entry name" value="SirC, precorrin-2 dehydrogenase, C-terminal helical domain-like"/>
    <property type="match status" value="1"/>
</dbReference>
<dbReference type="InterPro" id="IPR036291">
    <property type="entry name" value="NAD(P)-bd_dom_sf"/>
</dbReference>
<proteinExistence type="predicted"/>
<comment type="caution">
    <text evidence="7">The sequence shown here is derived from an EMBL/GenBank/DDBJ whole genome shotgun (WGS) entry which is preliminary data.</text>
</comment>
<dbReference type="Proteomes" id="UP000051061">
    <property type="component" value="Unassembled WGS sequence"/>
</dbReference>
<dbReference type="InterPro" id="IPR006367">
    <property type="entry name" value="Sirohaem_synthase_N"/>
</dbReference>
<evidence type="ECO:0000256" key="2">
    <source>
        <dbReference type="ARBA" id="ARBA00012400"/>
    </source>
</evidence>
<dbReference type="EC" id="1.3.1.76" evidence="2"/>
<dbReference type="Pfam" id="PF13241">
    <property type="entry name" value="NAD_binding_7"/>
    <property type="match status" value="1"/>
</dbReference>
<comment type="catalytic activity">
    <reaction evidence="6">
        <text>precorrin-2 + NAD(+) = sirohydrochlorin + NADH + 2 H(+)</text>
        <dbReference type="Rhea" id="RHEA:15613"/>
        <dbReference type="ChEBI" id="CHEBI:15378"/>
        <dbReference type="ChEBI" id="CHEBI:57540"/>
        <dbReference type="ChEBI" id="CHEBI:57945"/>
        <dbReference type="ChEBI" id="CHEBI:58351"/>
        <dbReference type="ChEBI" id="CHEBI:58827"/>
        <dbReference type="EC" id="1.3.1.76"/>
    </reaction>
</comment>
<organism evidence="7 8">
    <name type="scientific">Alkalicoccobacillus plakortidis</name>
    <dbReference type="NCBI Taxonomy" id="444060"/>
    <lineage>
        <taxon>Bacteria</taxon>
        <taxon>Bacillati</taxon>
        <taxon>Bacillota</taxon>
        <taxon>Bacilli</taxon>
        <taxon>Bacillales</taxon>
        <taxon>Bacillaceae</taxon>
        <taxon>Alkalicoccobacillus</taxon>
    </lineage>
</organism>
<dbReference type="NCBIfam" id="TIGR01470">
    <property type="entry name" value="cysG_Nterm"/>
    <property type="match status" value="1"/>
</dbReference>
<dbReference type="InterPro" id="IPR028161">
    <property type="entry name" value="Met8-like"/>
</dbReference>
<evidence type="ECO:0000256" key="5">
    <source>
        <dbReference type="ARBA" id="ARBA00023244"/>
    </source>
</evidence>
<dbReference type="GO" id="GO:0004325">
    <property type="term" value="F:ferrochelatase activity"/>
    <property type="evidence" value="ECO:0007669"/>
    <property type="project" value="InterPro"/>
</dbReference>
<protein>
    <recommendedName>
        <fullName evidence="2">precorrin-2 dehydrogenase</fullName>
        <ecNumber evidence="2">1.3.1.76</ecNumber>
    </recommendedName>
</protein>